<dbReference type="Gene3D" id="2.160.10.10">
    <property type="entry name" value="Hexapeptide repeat proteins"/>
    <property type="match status" value="1"/>
</dbReference>
<evidence type="ECO:0000256" key="1">
    <source>
        <dbReference type="ARBA" id="ARBA00007274"/>
    </source>
</evidence>
<dbReference type="SUPFAM" id="SSF51161">
    <property type="entry name" value="Trimeric LpxA-like enzymes"/>
    <property type="match status" value="1"/>
</dbReference>
<dbReference type="Proteomes" id="UP000003919">
    <property type="component" value="Chromosome"/>
</dbReference>
<dbReference type="EMBL" id="CM001023">
    <property type="protein sequence ID" value="EAZ79787.1"/>
    <property type="molecule type" value="Genomic_DNA"/>
</dbReference>
<dbReference type="HOGENOM" id="CLU_081811_2_0_10"/>
<feature type="active site" description="Proton acceptor" evidence="2">
    <location>
        <position position="133"/>
    </location>
</feature>
<evidence type="ECO:0000313" key="5">
    <source>
        <dbReference type="EMBL" id="EAZ79787.1"/>
    </source>
</evidence>
<name>A3I1X1_9BACT</name>
<dbReference type="PANTHER" id="PTHR43300:SF7">
    <property type="entry name" value="UDP-N-ACETYLBACILLOSAMINE N-ACETYLTRANSFERASE"/>
    <property type="match status" value="1"/>
</dbReference>
<accession>A3I1X1</accession>
<evidence type="ECO:0000313" key="6">
    <source>
        <dbReference type="Proteomes" id="UP000003919"/>
    </source>
</evidence>
<dbReference type="CDD" id="cd03360">
    <property type="entry name" value="LbH_AT_putative"/>
    <property type="match status" value="1"/>
</dbReference>
<keyword evidence="6" id="KW-1185">Reference proteome</keyword>
<evidence type="ECO:0000256" key="3">
    <source>
        <dbReference type="PIRSR" id="PIRSR620019-2"/>
    </source>
</evidence>
<gene>
    <name evidence="5" type="ORF">ALPR1_09183</name>
</gene>
<comment type="similarity">
    <text evidence="1">Belongs to the transferase hexapeptide repeat family.</text>
</comment>
<dbReference type="InterPro" id="IPR011004">
    <property type="entry name" value="Trimer_LpxA-like_sf"/>
</dbReference>
<dbReference type="STRING" id="388413.ALPR1_09183"/>
<dbReference type="eggNOG" id="COG0110">
    <property type="taxonomic scope" value="Bacteria"/>
</dbReference>
<organism evidence="5 6">
    <name type="scientific">Algoriphagus machipongonensis</name>
    <dbReference type="NCBI Taxonomy" id="388413"/>
    <lineage>
        <taxon>Bacteria</taxon>
        <taxon>Pseudomonadati</taxon>
        <taxon>Bacteroidota</taxon>
        <taxon>Cytophagia</taxon>
        <taxon>Cytophagales</taxon>
        <taxon>Cyclobacteriaceae</taxon>
        <taxon>Algoriphagus</taxon>
    </lineage>
</organism>
<dbReference type="InterPro" id="IPR020019">
    <property type="entry name" value="AcTrfase_PglD-like"/>
</dbReference>
<feature type="site" description="Increases basicity of active site His" evidence="2">
    <location>
        <position position="134"/>
    </location>
</feature>
<dbReference type="Gene3D" id="3.40.50.20">
    <property type="match status" value="1"/>
</dbReference>
<comment type="caution">
    <text evidence="5">The sequence shown here is derived from an EMBL/GenBank/DDBJ whole genome shotgun (WGS) entry which is preliminary data.</text>
</comment>
<dbReference type="InterPro" id="IPR050179">
    <property type="entry name" value="Trans_hexapeptide_repeat"/>
</dbReference>
<dbReference type="RefSeq" id="WP_008200018.1">
    <property type="nucleotide sequence ID" value="NZ_CM001023.1"/>
</dbReference>
<proteinExistence type="inferred from homology"/>
<dbReference type="EMBL" id="AAXU02000001">
    <property type="protein sequence ID" value="EAZ79787.1"/>
    <property type="molecule type" value="Genomic_DNA"/>
</dbReference>
<dbReference type="PANTHER" id="PTHR43300">
    <property type="entry name" value="ACETYLTRANSFERASE"/>
    <property type="match status" value="1"/>
</dbReference>
<dbReference type="Pfam" id="PF00132">
    <property type="entry name" value="Hexapep"/>
    <property type="match status" value="2"/>
</dbReference>
<dbReference type="Pfam" id="PF17836">
    <property type="entry name" value="PglD_N"/>
    <property type="match status" value="1"/>
</dbReference>
<protein>
    <submittedName>
        <fullName evidence="5">Pilin glycosylation protein PglB</fullName>
    </submittedName>
</protein>
<evidence type="ECO:0000259" key="4">
    <source>
        <dbReference type="Pfam" id="PF17836"/>
    </source>
</evidence>
<feature type="binding site" evidence="3">
    <location>
        <position position="68"/>
    </location>
    <ligand>
        <name>substrate</name>
    </ligand>
</feature>
<sequence length="214" mass="22806">MVVLGAGGHGLEVKASLIQMGIPQSEIYFFDDNLEKKNNHPDGESLILGEKKLKEVLQKDSRFVLGVGNPLFRKALFEKSIALGGTHIGVKGEFIINQSYSKHIFDLFPYVFLGPETRVGKGVLINTRAHVHHDCEVGDFSEIGPGAMLLGGSKIGTLCRIGAGAVILPGVTIGDRVVVGAGAVVTKDQGDARTLVGIPARIKSIDSFKDKSST</sequence>
<feature type="domain" description="PglD N-terminal" evidence="4">
    <location>
        <begin position="2"/>
        <end position="79"/>
    </location>
</feature>
<dbReference type="OrthoDB" id="708224at2"/>
<reference evidence="5 6" key="1">
    <citation type="journal article" date="2011" name="J. Bacteriol.">
        <title>Complete genome sequence of Algoriphagus sp. PR1, bacterial prey of a colony-forming choanoflagellate.</title>
        <authorList>
            <person name="Alegado R.A."/>
            <person name="Ferriera S."/>
            <person name="Nusbaum C."/>
            <person name="Young S.K."/>
            <person name="Zeng Q."/>
            <person name="Imamovic A."/>
            <person name="Fairclough S.R."/>
            <person name="King N."/>
        </authorList>
    </citation>
    <scope>NUCLEOTIDE SEQUENCE [LARGE SCALE GENOMIC DNA]</scope>
    <source>
        <strain evidence="5 6">PR1</strain>
    </source>
</reference>
<dbReference type="InterPro" id="IPR001451">
    <property type="entry name" value="Hexapep"/>
</dbReference>
<dbReference type="AlphaFoldDB" id="A3I1X1"/>
<evidence type="ECO:0000256" key="2">
    <source>
        <dbReference type="PIRSR" id="PIRSR620019-1"/>
    </source>
</evidence>
<dbReference type="InterPro" id="IPR041561">
    <property type="entry name" value="PglD_N"/>
</dbReference>